<dbReference type="GO" id="GO:0005737">
    <property type="term" value="C:cytoplasm"/>
    <property type="evidence" value="ECO:0007669"/>
    <property type="project" value="UniProtKB-SubCell"/>
</dbReference>
<dbReference type="GO" id="GO:0043022">
    <property type="term" value="F:ribosome binding"/>
    <property type="evidence" value="ECO:0007669"/>
    <property type="project" value="TreeGrafter"/>
</dbReference>
<dbReference type="RefSeq" id="WP_177671537.1">
    <property type="nucleotide sequence ID" value="NZ_JACRSY010000003.1"/>
</dbReference>
<dbReference type="GO" id="GO:0051083">
    <property type="term" value="P:'de novo' cotranslational protein folding"/>
    <property type="evidence" value="ECO:0007669"/>
    <property type="project" value="TreeGrafter"/>
</dbReference>
<evidence type="ECO:0000256" key="1">
    <source>
        <dbReference type="ARBA" id="ARBA00000971"/>
    </source>
</evidence>
<evidence type="ECO:0000256" key="6">
    <source>
        <dbReference type="ARBA" id="ARBA00023110"/>
    </source>
</evidence>
<organism evidence="16 17">
    <name type="scientific">Zhenhengia yiwuensis</name>
    <dbReference type="NCBI Taxonomy" id="2763666"/>
    <lineage>
        <taxon>Bacteria</taxon>
        <taxon>Bacillati</taxon>
        <taxon>Bacillota</taxon>
        <taxon>Clostridia</taxon>
        <taxon>Lachnospirales</taxon>
        <taxon>Lachnospiraceae</taxon>
        <taxon>Zhenhengia</taxon>
    </lineage>
</organism>
<dbReference type="GO" id="GO:0051301">
    <property type="term" value="P:cell division"/>
    <property type="evidence" value="ECO:0007669"/>
    <property type="project" value="UniProtKB-KW"/>
</dbReference>
<evidence type="ECO:0000256" key="14">
    <source>
        <dbReference type="RuleBase" id="RU003914"/>
    </source>
</evidence>
<dbReference type="EC" id="5.2.1.8" evidence="3 12"/>
<dbReference type="PROSITE" id="PS50059">
    <property type="entry name" value="FKBP_PPIASE"/>
    <property type="match status" value="1"/>
</dbReference>
<evidence type="ECO:0000256" key="10">
    <source>
        <dbReference type="ARBA" id="ARBA00024849"/>
    </source>
</evidence>
<dbReference type="InterPro" id="IPR037041">
    <property type="entry name" value="Trigger_fac_C_sf"/>
</dbReference>
<evidence type="ECO:0000256" key="4">
    <source>
        <dbReference type="ARBA" id="ARBA00016902"/>
    </source>
</evidence>
<keyword evidence="8 12" id="KW-0413">Isomerase</keyword>
<evidence type="ECO:0000256" key="11">
    <source>
        <dbReference type="ARBA" id="ARBA00029986"/>
    </source>
</evidence>
<keyword evidence="17" id="KW-1185">Reference proteome</keyword>
<comment type="similarity">
    <text evidence="2 12 14">Belongs to the FKBP-type PPIase family. Tig subfamily.</text>
</comment>
<evidence type="ECO:0000256" key="8">
    <source>
        <dbReference type="ARBA" id="ARBA00023235"/>
    </source>
</evidence>
<dbReference type="HAMAP" id="MF_00303">
    <property type="entry name" value="Trigger_factor_Tig"/>
    <property type="match status" value="1"/>
</dbReference>
<dbReference type="Gene3D" id="3.30.70.1050">
    <property type="entry name" value="Trigger factor ribosome-binding domain"/>
    <property type="match status" value="1"/>
</dbReference>
<evidence type="ECO:0000259" key="15">
    <source>
        <dbReference type="PROSITE" id="PS50059"/>
    </source>
</evidence>
<evidence type="ECO:0000256" key="7">
    <source>
        <dbReference type="ARBA" id="ARBA00023186"/>
    </source>
</evidence>
<dbReference type="InterPro" id="IPR008880">
    <property type="entry name" value="Trigger_fac_C"/>
</dbReference>
<reference evidence="16" key="1">
    <citation type="submission" date="2020-08" db="EMBL/GenBank/DDBJ databases">
        <title>Genome public.</title>
        <authorList>
            <person name="Liu C."/>
            <person name="Sun Q."/>
        </authorList>
    </citation>
    <scope>NUCLEOTIDE SEQUENCE</scope>
    <source>
        <strain evidence="16">NSJ-12</strain>
    </source>
</reference>
<dbReference type="AlphaFoldDB" id="A0A926ECE0"/>
<dbReference type="PANTHER" id="PTHR30560:SF3">
    <property type="entry name" value="TRIGGER FACTOR-LIKE PROTEIN TIG, CHLOROPLASTIC"/>
    <property type="match status" value="1"/>
</dbReference>
<sequence length="432" mass="48296">MNTEVKALENSIVSLTVEVGADVVAAAVTKAYNEMKKDFNMPGFRKGKVPKAMIEKMYGQEVFFNKAADIIIDETLAKAVEENKIDMAARLRQGDIEVTEMSKDGMKYIANITVKPEVELGEYKNLQVEVAAAEVSDEEVDMEIAKEAEKNAREITVTDRAVEPQDKTIIDFEGFVDGEAFEGGKGTDYPLVIGSKSFIEGFEDQLIGKNIGEEVEVNVTFPAEYHAENLAGKPAMFKVTVKEIKVKELPAINDDFAADVSEFETLADYKADVKAKLVAQKEASRKAEIENQSIEKAVENAKVEIPANMIEDQVDRSVKEFEMRMKQQGLELAQYFQFTGMNMDAFRENFKKDAQFQLRSRAVLEKVVEVENITITDEELTAEIEKLAARYNMDAEELKKSFGGYEKEMLSSDLRVQKAAEIITSTANVVTK</sequence>
<dbReference type="PIRSF" id="PIRSF003095">
    <property type="entry name" value="Trigger_factor"/>
    <property type="match status" value="1"/>
</dbReference>
<evidence type="ECO:0000256" key="12">
    <source>
        <dbReference type="HAMAP-Rule" id="MF_00303"/>
    </source>
</evidence>
<dbReference type="SUPFAM" id="SSF102735">
    <property type="entry name" value="Trigger factor ribosome-binding domain"/>
    <property type="match status" value="1"/>
</dbReference>
<evidence type="ECO:0000313" key="17">
    <source>
        <dbReference type="Proteomes" id="UP000655830"/>
    </source>
</evidence>
<dbReference type="FunFam" id="3.10.50.40:FF:000001">
    <property type="entry name" value="Trigger factor"/>
    <property type="match status" value="1"/>
</dbReference>
<comment type="subcellular location">
    <subcellularLocation>
        <location evidence="12">Cytoplasm</location>
    </subcellularLocation>
    <text evidence="12">About half TF is bound to the ribosome near the polypeptide exit tunnel while the other half is free in the cytoplasm.</text>
</comment>
<feature type="domain" description="PPIase FKBP-type" evidence="15">
    <location>
        <begin position="165"/>
        <end position="250"/>
    </location>
</feature>
<evidence type="ECO:0000256" key="5">
    <source>
        <dbReference type="ARBA" id="ARBA00022618"/>
    </source>
</evidence>
<dbReference type="Gene3D" id="3.10.50.40">
    <property type="match status" value="1"/>
</dbReference>
<dbReference type="InterPro" id="IPR005215">
    <property type="entry name" value="Trig_fac"/>
</dbReference>
<evidence type="ECO:0000256" key="9">
    <source>
        <dbReference type="ARBA" id="ARBA00023306"/>
    </source>
</evidence>
<dbReference type="SUPFAM" id="SSF109998">
    <property type="entry name" value="Triger factor/SurA peptide-binding domain-like"/>
    <property type="match status" value="1"/>
</dbReference>
<dbReference type="InterPro" id="IPR008881">
    <property type="entry name" value="Trigger_fac_ribosome-bd_bac"/>
</dbReference>
<dbReference type="InterPro" id="IPR001179">
    <property type="entry name" value="PPIase_FKBP_dom"/>
</dbReference>
<evidence type="ECO:0000256" key="13">
    <source>
        <dbReference type="PROSITE-ProRule" id="PRU00277"/>
    </source>
</evidence>
<evidence type="ECO:0000256" key="3">
    <source>
        <dbReference type="ARBA" id="ARBA00013194"/>
    </source>
</evidence>
<dbReference type="SUPFAM" id="SSF54534">
    <property type="entry name" value="FKBP-like"/>
    <property type="match status" value="1"/>
</dbReference>
<comment type="domain">
    <text evidence="12">Consists of 3 domains; the N-terminus binds the ribosome, the middle domain has PPIase activity, while the C-terminus has intrinsic chaperone activity on its own.</text>
</comment>
<keyword evidence="9 12" id="KW-0131">Cell cycle</keyword>
<proteinExistence type="inferred from homology"/>
<dbReference type="GO" id="GO:0044183">
    <property type="term" value="F:protein folding chaperone"/>
    <property type="evidence" value="ECO:0007669"/>
    <property type="project" value="TreeGrafter"/>
</dbReference>
<dbReference type="GO" id="GO:0043335">
    <property type="term" value="P:protein unfolding"/>
    <property type="evidence" value="ECO:0007669"/>
    <property type="project" value="TreeGrafter"/>
</dbReference>
<dbReference type="EMBL" id="JACRSY010000003">
    <property type="protein sequence ID" value="MBC8578396.1"/>
    <property type="molecule type" value="Genomic_DNA"/>
</dbReference>
<accession>A0A926ECE0</accession>
<dbReference type="Gene3D" id="1.10.3120.10">
    <property type="entry name" value="Trigger factor, C-terminal domain"/>
    <property type="match status" value="1"/>
</dbReference>
<dbReference type="InterPro" id="IPR027304">
    <property type="entry name" value="Trigger_fact/SurA_dom_sf"/>
</dbReference>
<dbReference type="Proteomes" id="UP000655830">
    <property type="component" value="Unassembled WGS sequence"/>
</dbReference>
<comment type="catalytic activity">
    <reaction evidence="1 12 13">
        <text>[protein]-peptidylproline (omega=180) = [protein]-peptidylproline (omega=0)</text>
        <dbReference type="Rhea" id="RHEA:16237"/>
        <dbReference type="Rhea" id="RHEA-COMP:10747"/>
        <dbReference type="Rhea" id="RHEA-COMP:10748"/>
        <dbReference type="ChEBI" id="CHEBI:83833"/>
        <dbReference type="ChEBI" id="CHEBI:83834"/>
        <dbReference type="EC" id="5.2.1.8"/>
    </reaction>
</comment>
<dbReference type="Pfam" id="PF00254">
    <property type="entry name" value="FKBP_C"/>
    <property type="match status" value="1"/>
</dbReference>
<evidence type="ECO:0000313" key="16">
    <source>
        <dbReference type="EMBL" id="MBC8578396.1"/>
    </source>
</evidence>
<dbReference type="Pfam" id="PF05697">
    <property type="entry name" value="Trigger_N"/>
    <property type="match status" value="1"/>
</dbReference>
<keyword evidence="12" id="KW-0963">Cytoplasm</keyword>
<dbReference type="GO" id="GO:0003755">
    <property type="term" value="F:peptidyl-prolyl cis-trans isomerase activity"/>
    <property type="evidence" value="ECO:0007669"/>
    <property type="project" value="UniProtKB-UniRule"/>
</dbReference>
<protein>
    <recommendedName>
        <fullName evidence="4 12">Trigger factor</fullName>
        <shortName evidence="12">TF</shortName>
        <ecNumber evidence="3 12">5.2.1.8</ecNumber>
    </recommendedName>
    <alternativeName>
        <fullName evidence="11 12">PPIase</fullName>
    </alternativeName>
</protein>
<comment type="caution">
    <text evidence="16">The sequence shown here is derived from an EMBL/GenBank/DDBJ whole genome shotgun (WGS) entry which is preliminary data.</text>
</comment>
<name>A0A926ECE0_9FIRM</name>
<keyword evidence="6 12" id="KW-0697">Rotamase</keyword>
<dbReference type="NCBIfam" id="TIGR00115">
    <property type="entry name" value="tig"/>
    <property type="match status" value="1"/>
</dbReference>
<dbReference type="Pfam" id="PF05698">
    <property type="entry name" value="Trigger_C"/>
    <property type="match status" value="1"/>
</dbReference>
<dbReference type="PANTHER" id="PTHR30560">
    <property type="entry name" value="TRIGGER FACTOR CHAPERONE AND PEPTIDYL-PROLYL CIS/TRANS ISOMERASE"/>
    <property type="match status" value="1"/>
</dbReference>
<keyword evidence="5 12" id="KW-0132">Cell division</keyword>
<dbReference type="GO" id="GO:0015031">
    <property type="term" value="P:protein transport"/>
    <property type="evidence" value="ECO:0007669"/>
    <property type="project" value="UniProtKB-UniRule"/>
</dbReference>
<comment type="function">
    <text evidence="10 12">Involved in protein export. Acts as a chaperone by maintaining the newly synthesized protein in an open conformation. Functions as a peptidyl-prolyl cis-trans isomerase.</text>
</comment>
<dbReference type="InterPro" id="IPR036611">
    <property type="entry name" value="Trigger_fac_ribosome-bd_sf"/>
</dbReference>
<keyword evidence="7 12" id="KW-0143">Chaperone</keyword>
<gene>
    <name evidence="12" type="primary">tig</name>
    <name evidence="16" type="ORF">H8718_02460</name>
</gene>
<dbReference type="InterPro" id="IPR046357">
    <property type="entry name" value="PPIase_dom_sf"/>
</dbReference>
<evidence type="ECO:0000256" key="2">
    <source>
        <dbReference type="ARBA" id="ARBA00005464"/>
    </source>
</evidence>